<accession>E4X7S3</accession>
<dbReference type="InParanoid" id="E4X7S3"/>
<proteinExistence type="predicted"/>
<dbReference type="Proteomes" id="UP000001307">
    <property type="component" value="Unassembled WGS sequence"/>
</dbReference>
<evidence type="ECO:0000313" key="1">
    <source>
        <dbReference type="EMBL" id="CBY18746.1"/>
    </source>
</evidence>
<dbReference type="OrthoDB" id="10289859at2759"/>
<dbReference type="EMBL" id="FN653028">
    <property type="protein sequence ID" value="CBY18746.1"/>
    <property type="molecule type" value="Genomic_DNA"/>
</dbReference>
<reference evidence="1" key="1">
    <citation type="journal article" date="2010" name="Science">
        <title>Plasticity of animal genome architecture unmasked by rapid evolution of a pelagic tunicate.</title>
        <authorList>
            <person name="Denoeud F."/>
            <person name="Henriet S."/>
            <person name="Mungpakdee S."/>
            <person name="Aury J.M."/>
            <person name="Da Silva C."/>
            <person name="Brinkmann H."/>
            <person name="Mikhaleva J."/>
            <person name="Olsen L.C."/>
            <person name="Jubin C."/>
            <person name="Canestro C."/>
            <person name="Bouquet J.M."/>
            <person name="Danks G."/>
            <person name="Poulain J."/>
            <person name="Campsteijn C."/>
            <person name="Adamski M."/>
            <person name="Cross I."/>
            <person name="Yadetie F."/>
            <person name="Muffato M."/>
            <person name="Louis A."/>
            <person name="Butcher S."/>
            <person name="Tsagkogeorga G."/>
            <person name="Konrad A."/>
            <person name="Singh S."/>
            <person name="Jensen M.F."/>
            <person name="Cong E.H."/>
            <person name="Eikeseth-Otteraa H."/>
            <person name="Noel B."/>
            <person name="Anthouard V."/>
            <person name="Porcel B.M."/>
            <person name="Kachouri-Lafond R."/>
            <person name="Nishino A."/>
            <person name="Ugolini M."/>
            <person name="Chourrout P."/>
            <person name="Nishida H."/>
            <person name="Aasland R."/>
            <person name="Huzurbazar S."/>
            <person name="Westhof E."/>
            <person name="Delsuc F."/>
            <person name="Lehrach H."/>
            <person name="Reinhardt R."/>
            <person name="Weissenbach J."/>
            <person name="Roy S.W."/>
            <person name="Artiguenave F."/>
            <person name="Postlethwait J.H."/>
            <person name="Manak J.R."/>
            <person name="Thompson E.M."/>
            <person name="Jaillon O."/>
            <person name="Du Pasquier L."/>
            <person name="Boudinot P."/>
            <person name="Liberles D.A."/>
            <person name="Volff J.N."/>
            <person name="Philippe H."/>
            <person name="Lenhard B."/>
            <person name="Roest Crollius H."/>
            <person name="Wincker P."/>
            <person name="Chourrout D."/>
        </authorList>
    </citation>
    <scope>NUCLEOTIDE SEQUENCE [LARGE SCALE GENOMIC DNA]</scope>
</reference>
<organism evidence="1">
    <name type="scientific">Oikopleura dioica</name>
    <name type="common">Tunicate</name>
    <dbReference type="NCBI Taxonomy" id="34765"/>
    <lineage>
        <taxon>Eukaryota</taxon>
        <taxon>Metazoa</taxon>
        <taxon>Chordata</taxon>
        <taxon>Tunicata</taxon>
        <taxon>Appendicularia</taxon>
        <taxon>Copelata</taxon>
        <taxon>Oikopleuridae</taxon>
        <taxon>Oikopleura</taxon>
    </lineage>
</organism>
<gene>
    <name evidence="1" type="ORF">GSOID_T00003612001</name>
</gene>
<protein>
    <submittedName>
        <fullName evidence="1">Uncharacterized protein</fullName>
    </submittedName>
</protein>
<keyword evidence="2" id="KW-1185">Reference proteome</keyword>
<evidence type="ECO:0000313" key="2">
    <source>
        <dbReference type="Proteomes" id="UP000001307"/>
    </source>
</evidence>
<dbReference type="AlphaFoldDB" id="E4X7S3"/>
<sequence length="199" mass="22782">MSSTVIDKSIPRELLDLRDCLNKYLLKDEIAVNREMVQKAYNATNKMIQLFKEKWEMEDLEYQQKCQIESLRKQHRQVAEIRNGLQGTRATNERTIKSTDYDLDEAIEYGECLDNKITRLTKTTNELNDIKNTKQAKYDAEIAEVTAEKQQIEDELNADVSVKTAENDKYKKAIYAAKNSVGGLTSALTACKNTLESAM</sequence>
<name>E4X7S3_OIKDI</name>